<dbReference type="Proteomes" id="UP000659388">
    <property type="component" value="Unassembled WGS sequence"/>
</dbReference>
<reference evidence="1" key="1">
    <citation type="submission" date="2021-01" db="EMBL/GenBank/DDBJ databases">
        <title>Fulvivirga kasyanovii gen. nov., sp nov., a novel member of the phylum Bacteroidetes isolated from seawater in a mussel farm.</title>
        <authorList>
            <person name="Zhao L.-H."/>
            <person name="Wang Z.-J."/>
        </authorList>
    </citation>
    <scope>NUCLEOTIDE SEQUENCE</scope>
    <source>
        <strain evidence="1">2943</strain>
    </source>
</reference>
<name>A0A937JZ69_9BACT</name>
<dbReference type="EMBL" id="JAESIY010000007">
    <property type="protein sequence ID" value="MBL3657113.1"/>
    <property type="molecule type" value="Genomic_DNA"/>
</dbReference>
<evidence type="ECO:0000313" key="1">
    <source>
        <dbReference type="EMBL" id="MBL3657113.1"/>
    </source>
</evidence>
<dbReference type="AlphaFoldDB" id="A0A937JZ69"/>
<dbReference type="Pfam" id="PF00300">
    <property type="entry name" value="His_Phos_1"/>
    <property type="match status" value="1"/>
</dbReference>
<keyword evidence="2" id="KW-1185">Reference proteome</keyword>
<protein>
    <submittedName>
        <fullName evidence="1">Histidine phosphatase family protein</fullName>
    </submittedName>
</protein>
<dbReference type="Gene3D" id="3.40.50.1240">
    <property type="entry name" value="Phosphoglycerate mutase-like"/>
    <property type="match status" value="1"/>
</dbReference>
<evidence type="ECO:0000313" key="2">
    <source>
        <dbReference type="Proteomes" id="UP000659388"/>
    </source>
</evidence>
<proteinExistence type="predicted"/>
<accession>A0A937JZ69</accession>
<comment type="caution">
    <text evidence="1">The sequence shown here is derived from an EMBL/GenBank/DDBJ whole genome shotgun (WGS) entry which is preliminary data.</text>
</comment>
<dbReference type="PROSITE" id="PS51257">
    <property type="entry name" value="PROKAR_LIPOPROTEIN"/>
    <property type="match status" value="1"/>
</dbReference>
<dbReference type="InterPro" id="IPR029033">
    <property type="entry name" value="His_PPase_superfam"/>
</dbReference>
<sequence length="247" mass="29100">MNKISTILTIGFILIISCFNGMAQKKVGLDYIEEYYKNQSLDSCVVPFYDSTRNVEQIILIRHGQPDVSRKGWKNREEAIIFTEVYDSVGVLSFKPMPLCPENLRTDSVYYSNIPRARNTAERIFEDRYDMIEDARFREFERKIMCFFNVKMPLSVWLTTSRILWLLGFNDKGIENFKEAKHRAKENAVYLEKKAEEQRLVILVAHGWHNKYVAKYLRKRGWEQVRKGGSKYTAMNILAREIEEVDN</sequence>
<dbReference type="SUPFAM" id="SSF53254">
    <property type="entry name" value="Phosphoglycerate mutase-like"/>
    <property type="match status" value="1"/>
</dbReference>
<organism evidence="1 2">
    <name type="scientific">Fulvivirga sediminis</name>
    <dbReference type="NCBI Taxonomy" id="2803949"/>
    <lineage>
        <taxon>Bacteria</taxon>
        <taxon>Pseudomonadati</taxon>
        <taxon>Bacteroidota</taxon>
        <taxon>Cytophagia</taxon>
        <taxon>Cytophagales</taxon>
        <taxon>Fulvivirgaceae</taxon>
        <taxon>Fulvivirga</taxon>
    </lineage>
</organism>
<dbReference type="InterPro" id="IPR013078">
    <property type="entry name" value="His_Pase_superF_clade-1"/>
</dbReference>
<gene>
    <name evidence="1" type="ORF">JL102_13280</name>
</gene>